<gene>
    <name evidence="2" type="ORF">SAMN02745823_00553</name>
</gene>
<dbReference type="InterPro" id="IPR006675">
    <property type="entry name" value="HDIG_dom"/>
</dbReference>
<accession>A0A1M5UJP2</accession>
<dbReference type="SUPFAM" id="SSF109604">
    <property type="entry name" value="HD-domain/PDEase-like"/>
    <property type="match status" value="2"/>
</dbReference>
<dbReference type="NCBIfam" id="TIGR00277">
    <property type="entry name" value="HDIG"/>
    <property type="match status" value="1"/>
</dbReference>
<sequence>MNYRFDLFDMIYCISSTCDLISNEIADHHNQVAFLAVNIARELDFTVEQQRNIFIAGLLHDIGAFSTKERRELLLSEADDIHDHALIGASLLENFEPLKNVAEIIRYHHLPWGNGAGRLAGGRSVSPESHVIHLADRVAVQIDPKREIIGQADIIRENIRSLSGRLFVPEFVDAFLELSKREYLWFSVINKPLMSRLPDLMNFTAIGLSLDETVSISEIFANIIDFRSPFTARHSIGVAAVAEKLAELSGFTEKECKMMLIAGYLHDLGKLAIDNDILEKNGALSEEEYNIIKTHTFHTYRTLQVIKGFEVINNWASLHHEKLNGAGYPFHLKAGDIPPGSRIMAVADTFTALLEDRPYRRGIGLKNAVATIGEMVDSGLLCPAVFKTLMANLEELDAVRMAAQERAGNRYELIHAVLAEPLAAALSAPARGIQN</sequence>
<dbReference type="InterPro" id="IPR037522">
    <property type="entry name" value="HD_GYP_dom"/>
</dbReference>
<keyword evidence="3" id="KW-1185">Reference proteome</keyword>
<dbReference type="Proteomes" id="UP000183995">
    <property type="component" value="Unassembled WGS sequence"/>
</dbReference>
<evidence type="ECO:0000313" key="3">
    <source>
        <dbReference type="Proteomes" id="UP000183995"/>
    </source>
</evidence>
<dbReference type="SMART" id="SM00471">
    <property type="entry name" value="HDc"/>
    <property type="match status" value="2"/>
</dbReference>
<dbReference type="AlphaFoldDB" id="A0A1M5UJP2"/>
<dbReference type="InterPro" id="IPR003607">
    <property type="entry name" value="HD/PDEase_dom"/>
</dbReference>
<dbReference type="EMBL" id="FQXV01000001">
    <property type="protein sequence ID" value="SHH63141.1"/>
    <property type="molecule type" value="Genomic_DNA"/>
</dbReference>
<dbReference type="PROSITE" id="PS51832">
    <property type="entry name" value="HD_GYP"/>
    <property type="match status" value="1"/>
</dbReference>
<feature type="domain" description="HD-GYP" evidence="1">
    <location>
        <begin position="209"/>
        <end position="405"/>
    </location>
</feature>
<dbReference type="Gene3D" id="1.10.3210.10">
    <property type="entry name" value="Hypothetical protein af1432"/>
    <property type="match status" value="2"/>
</dbReference>
<dbReference type="CDD" id="cd00077">
    <property type="entry name" value="HDc"/>
    <property type="match status" value="2"/>
</dbReference>
<evidence type="ECO:0000259" key="1">
    <source>
        <dbReference type="PROSITE" id="PS51832"/>
    </source>
</evidence>
<protein>
    <submittedName>
        <fullName evidence="2">HDIG domain-containing protein</fullName>
    </submittedName>
</protein>
<dbReference type="Pfam" id="PF13487">
    <property type="entry name" value="HD_5"/>
    <property type="match status" value="1"/>
</dbReference>
<reference evidence="2 3" key="1">
    <citation type="submission" date="2016-11" db="EMBL/GenBank/DDBJ databases">
        <authorList>
            <person name="Jaros S."/>
            <person name="Januszkiewicz K."/>
            <person name="Wedrychowicz H."/>
        </authorList>
    </citation>
    <scope>NUCLEOTIDE SEQUENCE [LARGE SCALE GENOMIC DNA]</scope>
    <source>
        <strain evidence="2 3">DSM 10068</strain>
    </source>
</reference>
<dbReference type="STRING" id="1123282.SAMN02745823_00553"/>
<dbReference type="PANTHER" id="PTHR43155:SF1">
    <property type="entry name" value="3'3'-CGAMP-SPECIFIC PHOSPHODIESTERASE 1"/>
    <property type="match status" value="1"/>
</dbReference>
<organism evidence="2 3">
    <name type="scientific">Sporobacter termitidis DSM 10068</name>
    <dbReference type="NCBI Taxonomy" id="1123282"/>
    <lineage>
        <taxon>Bacteria</taxon>
        <taxon>Bacillati</taxon>
        <taxon>Bacillota</taxon>
        <taxon>Clostridia</taxon>
        <taxon>Eubacteriales</taxon>
        <taxon>Oscillospiraceae</taxon>
        <taxon>Sporobacter</taxon>
    </lineage>
</organism>
<name>A0A1M5UJP2_9FIRM</name>
<dbReference type="PANTHER" id="PTHR43155">
    <property type="entry name" value="CYCLIC DI-GMP PHOSPHODIESTERASE PA4108-RELATED"/>
    <property type="match status" value="1"/>
</dbReference>
<dbReference type="Pfam" id="PF01966">
    <property type="entry name" value="HD"/>
    <property type="match status" value="1"/>
</dbReference>
<evidence type="ECO:0000313" key="2">
    <source>
        <dbReference type="EMBL" id="SHH63141.1"/>
    </source>
</evidence>
<proteinExistence type="predicted"/>
<dbReference type="InterPro" id="IPR006674">
    <property type="entry name" value="HD_domain"/>
</dbReference>